<dbReference type="RefSeq" id="WP_137142941.1">
    <property type="nucleotide sequence ID" value="NZ_CP032348.1"/>
</dbReference>
<evidence type="ECO:0000256" key="3">
    <source>
        <dbReference type="ARBA" id="ARBA00022475"/>
    </source>
</evidence>
<comment type="similarity">
    <text evidence="7">Belongs to the binding-protein-dependent transport system permease family.</text>
</comment>
<dbReference type="CDD" id="cd06261">
    <property type="entry name" value="TM_PBP2"/>
    <property type="match status" value="1"/>
</dbReference>
<protein>
    <submittedName>
        <fullName evidence="9">ABC transporter permease</fullName>
    </submittedName>
</protein>
<proteinExistence type="inferred from homology"/>
<evidence type="ECO:0000313" key="10">
    <source>
        <dbReference type="Proteomes" id="UP000298693"/>
    </source>
</evidence>
<feature type="domain" description="ABC transmembrane type-1" evidence="8">
    <location>
        <begin position="97"/>
        <end position="287"/>
    </location>
</feature>
<evidence type="ECO:0000256" key="2">
    <source>
        <dbReference type="ARBA" id="ARBA00022448"/>
    </source>
</evidence>
<evidence type="ECO:0000256" key="7">
    <source>
        <dbReference type="RuleBase" id="RU363032"/>
    </source>
</evidence>
<gene>
    <name evidence="9" type="ORF">D3869_27745</name>
</gene>
<dbReference type="AlphaFoldDB" id="A0A4D8RCH5"/>
<sequence length="300" mass="32117">MSSVVAKAPPVETPFLRLVRDFARSRTALAGLAVLVLIVLAALLARWVVPQDPYDLAQLDILDSMMAPGSLGGGGWTYWLGTDDQGRDMLSAIVFGLRTSLLVGVVATLIALAVGVAVGLLAAYAGDRVDGLVMRLVDIQLSFPAILIALILLALLGKGVDKVIVALAAVQWAYYARTIRGSALVERRKEYIEAAQCLALPHRRIMMRHLLPNCLPPLIVVATVQVAHAIALEATLSFLGVGVPVTQPSLGMLIASGYQYMLSGDYWVSLFPGLALLVTIVAINLVGDRLRDVLNPRLNH</sequence>
<dbReference type="InterPro" id="IPR035906">
    <property type="entry name" value="MetI-like_sf"/>
</dbReference>
<dbReference type="PANTHER" id="PTHR43386">
    <property type="entry name" value="OLIGOPEPTIDE TRANSPORT SYSTEM PERMEASE PROTEIN APPC"/>
    <property type="match status" value="1"/>
</dbReference>
<name>A0A4D8RCH5_AZOBR</name>
<dbReference type="PROSITE" id="PS50928">
    <property type="entry name" value="ABC_TM1"/>
    <property type="match status" value="1"/>
</dbReference>
<accession>A0A4D8RCH5</accession>
<geneLocation type="plasmid" evidence="9">
    <name>p4</name>
</geneLocation>
<dbReference type="InterPro" id="IPR050366">
    <property type="entry name" value="BP-dependent_transpt_permease"/>
</dbReference>
<keyword evidence="5 7" id="KW-1133">Transmembrane helix</keyword>
<keyword evidence="4 7" id="KW-0812">Transmembrane</keyword>
<dbReference type="InterPro" id="IPR000515">
    <property type="entry name" value="MetI-like"/>
</dbReference>
<dbReference type="Pfam" id="PF00528">
    <property type="entry name" value="BPD_transp_1"/>
    <property type="match status" value="1"/>
</dbReference>
<dbReference type="GO" id="GO:0005886">
    <property type="term" value="C:plasma membrane"/>
    <property type="evidence" value="ECO:0007669"/>
    <property type="project" value="UniProtKB-SubCell"/>
</dbReference>
<dbReference type="Gene3D" id="1.10.3720.10">
    <property type="entry name" value="MetI-like"/>
    <property type="match status" value="1"/>
</dbReference>
<evidence type="ECO:0000313" key="9">
    <source>
        <dbReference type="EMBL" id="QCO19044.1"/>
    </source>
</evidence>
<organism evidence="9 10">
    <name type="scientific">Azospirillum brasilense</name>
    <dbReference type="NCBI Taxonomy" id="192"/>
    <lineage>
        <taxon>Bacteria</taxon>
        <taxon>Pseudomonadati</taxon>
        <taxon>Pseudomonadota</taxon>
        <taxon>Alphaproteobacteria</taxon>
        <taxon>Rhodospirillales</taxon>
        <taxon>Azospirillaceae</taxon>
        <taxon>Azospirillum</taxon>
    </lineage>
</organism>
<reference evidence="9 10" key="1">
    <citation type="submission" date="2018-09" db="EMBL/GenBank/DDBJ databases">
        <title>Whole genome based analysis of evolution and adaptive divergence in Indian and Brazilian strains of Azospirillum brasilense.</title>
        <authorList>
            <person name="Singh C."/>
            <person name="Tripathi A.K."/>
        </authorList>
    </citation>
    <scope>NUCLEOTIDE SEQUENCE [LARGE SCALE GENOMIC DNA]</scope>
    <source>
        <strain evidence="9 10">MTCC4039</strain>
        <plasmid evidence="9 10">p4</plasmid>
    </source>
</reference>
<evidence type="ECO:0000256" key="5">
    <source>
        <dbReference type="ARBA" id="ARBA00022989"/>
    </source>
</evidence>
<keyword evidence="2 7" id="KW-0813">Transport</keyword>
<keyword evidence="9" id="KW-0614">Plasmid</keyword>
<evidence type="ECO:0000256" key="4">
    <source>
        <dbReference type="ARBA" id="ARBA00022692"/>
    </source>
</evidence>
<feature type="transmembrane region" description="Helical" evidence="7">
    <location>
        <begin position="101"/>
        <end position="124"/>
    </location>
</feature>
<dbReference type="SUPFAM" id="SSF161098">
    <property type="entry name" value="MetI-like"/>
    <property type="match status" value="1"/>
</dbReference>
<comment type="subcellular location">
    <subcellularLocation>
        <location evidence="1 7">Cell membrane</location>
        <topology evidence="1 7">Multi-pass membrane protein</topology>
    </subcellularLocation>
</comment>
<feature type="transmembrane region" description="Helical" evidence="7">
    <location>
        <begin position="210"/>
        <end position="231"/>
    </location>
</feature>
<keyword evidence="6 7" id="KW-0472">Membrane</keyword>
<keyword evidence="3" id="KW-1003">Cell membrane</keyword>
<dbReference type="InterPro" id="IPR025966">
    <property type="entry name" value="OppC_N"/>
</dbReference>
<dbReference type="EMBL" id="CP032348">
    <property type="protein sequence ID" value="QCO19044.1"/>
    <property type="molecule type" value="Genomic_DNA"/>
</dbReference>
<evidence type="ECO:0000256" key="6">
    <source>
        <dbReference type="ARBA" id="ARBA00023136"/>
    </source>
</evidence>
<feature type="transmembrane region" description="Helical" evidence="7">
    <location>
        <begin position="28"/>
        <end position="49"/>
    </location>
</feature>
<dbReference type="Proteomes" id="UP000298693">
    <property type="component" value="Plasmid p4"/>
</dbReference>
<feature type="transmembrane region" description="Helical" evidence="7">
    <location>
        <begin position="61"/>
        <end position="81"/>
    </location>
</feature>
<evidence type="ECO:0000256" key="1">
    <source>
        <dbReference type="ARBA" id="ARBA00004651"/>
    </source>
</evidence>
<feature type="transmembrane region" description="Helical" evidence="7">
    <location>
        <begin position="136"/>
        <end position="157"/>
    </location>
</feature>
<dbReference type="Pfam" id="PF12911">
    <property type="entry name" value="OppC_N"/>
    <property type="match status" value="1"/>
</dbReference>
<feature type="transmembrane region" description="Helical" evidence="7">
    <location>
        <begin position="266"/>
        <end position="287"/>
    </location>
</feature>
<dbReference type="GO" id="GO:0055085">
    <property type="term" value="P:transmembrane transport"/>
    <property type="evidence" value="ECO:0007669"/>
    <property type="project" value="InterPro"/>
</dbReference>
<evidence type="ECO:0000259" key="8">
    <source>
        <dbReference type="PROSITE" id="PS50928"/>
    </source>
</evidence>
<dbReference type="PANTHER" id="PTHR43386:SF26">
    <property type="entry name" value="ABC TRANSPORTER PERMEASE PROTEIN"/>
    <property type="match status" value="1"/>
</dbReference>